<gene>
    <name evidence="2" type="ORF">METZ01_LOCUS58478</name>
</gene>
<evidence type="ECO:0008006" key="3">
    <source>
        <dbReference type="Google" id="ProtNLM"/>
    </source>
</evidence>
<organism evidence="2">
    <name type="scientific">marine metagenome</name>
    <dbReference type="NCBI Taxonomy" id="408172"/>
    <lineage>
        <taxon>unclassified sequences</taxon>
        <taxon>metagenomes</taxon>
        <taxon>ecological metagenomes</taxon>
    </lineage>
</organism>
<dbReference type="EMBL" id="UINC01003359">
    <property type="protein sequence ID" value="SVA05624.1"/>
    <property type="molecule type" value="Genomic_DNA"/>
</dbReference>
<accession>A0A381SQE0</accession>
<protein>
    <recommendedName>
        <fullName evidence="3">Cell division protein ZapB</fullName>
    </recommendedName>
</protein>
<feature type="coiled-coil region" evidence="1">
    <location>
        <begin position="12"/>
        <end position="60"/>
    </location>
</feature>
<evidence type="ECO:0000256" key="1">
    <source>
        <dbReference type="SAM" id="Coils"/>
    </source>
</evidence>
<proteinExistence type="predicted"/>
<dbReference type="Gene3D" id="1.20.5.340">
    <property type="match status" value="1"/>
</dbReference>
<name>A0A381SQE0_9ZZZZ</name>
<evidence type="ECO:0000313" key="2">
    <source>
        <dbReference type="EMBL" id="SVA05624.1"/>
    </source>
</evidence>
<dbReference type="AlphaFoldDB" id="A0A381SQE0"/>
<reference evidence="2" key="1">
    <citation type="submission" date="2018-05" db="EMBL/GenBank/DDBJ databases">
        <authorList>
            <person name="Lanie J.A."/>
            <person name="Ng W.-L."/>
            <person name="Kazmierczak K.M."/>
            <person name="Andrzejewski T.M."/>
            <person name="Davidsen T.M."/>
            <person name="Wayne K.J."/>
            <person name="Tettelin H."/>
            <person name="Glass J.I."/>
            <person name="Rusch D."/>
            <person name="Podicherti R."/>
            <person name="Tsui H.-C.T."/>
            <person name="Winkler M.E."/>
        </authorList>
    </citation>
    <scope>NUCLEOTIDE SEQUENCE</scope>
</reference>
<sequence length="90" mass="10280">MANKRSSALEPLSRLEDKVKLLIGLVERLQQEKTSAISENEQLKSELTALRTRFEESDRADTEVVALRSERDQIRTRVTGILEQLEAIDL</sequence>
<keyword evidence="1" id="KW-0175">Coiled coil</keyword>